<evidence type="ECO:0000256" key="1">
    <source>
        <dbReference type="ARBA" id="ARBA00001657"/>
    </source>
</evidence>
<dbReference type="InterPro" id="IPR048395">
    <property type="entry name" value="Glyco_hydro_31_C"/>
</dbReference>
<dbReference type="PANTHER" id="PTHR22762:SF89">
    <property type="entry name" value="ALPHA-XYLOSIDASE"/>
    <property type="match status" value="1"/>
</dbReference>
<feature type="compositionally biased region" description="Polar residues" evidence="5">
    <location>
        <begin position="785"/>
        <end position="795"/>
    </location>
</feature>
<comment type="similarity">
    <text evidence="2 4">Belongs to the glycosyl hydrolase 31 family.</text>
</comment>
<dbReference type="STRING" id="1408157.A0A1J7J8G8"/>
<evidence type="ECO:0000313" key="8">
    <source>
        <dbReference type="EMBL" id="OIW23810.1"/>
    </source>
</evidence>
<sequence length="803" mass="91810">MDGGRYSFASSPKADPKAIVTGGKGSKYRFTVLTDRLLRYEWSDDGQFEDRVSTFAVFRKFDVPDFRVIDTKDSLEIVTQFFHLYYDKKDFTRAGLAVTVFLGNDNTWRYDGQNFGDLGGTARTLDNADGRIPLEPGILAQKPYAVLDDSKSMLFDGKGWLGTRVPNRKDGYVFAYSGDHKAAIKDFYRLSGSQPLLPRWALGNWWSRYHAYSATEYLDLVDHFKSDGIPLTVGVLDMDWHRVEDVPAKYGIGWTGYSWNRKLFPDPDRFLKALHDRGLKIAVNDHPADGIRAFEDLYKDVAKALDFDTSHEDPIRFDCVDKKFLDAYFDVLKYKLEEQGIDFWWVDWQQGTDTTIPGIDPLWVLNHFHYLTSKRNVEVLERPLTFSRYAGPGSHRYPIGFSGDTLITWASLAFQPEFTATASNIGYGGHYWGTRSNELTARWVQLGCFSPILRLHSEKSHWNSKEPWKYERDCYEVMKEFLILRHRLIPFLFTMNVRASYDNEPIVQPMYWNHKDKEASTVPNQYYFGPDLIVAPITSPNSKATLLGGTRAWLPPGRWIDIFTPSMIKVHRPLSKIPVFAKEGTILPLDVSPIASHGVLVVVGADATFDLYEEDESGPSAAGLPKEALVHTSIQWLQSHGVLRISQDTKRSTRKRHWSVRFVGQTSKKSRDMRTEDYSTVLDLGELKSGTSYKYLYQDLQLDVVDIPARLHEMLYRCESNYQVKGIVWELVTEDPSPVHVRMAKLYALDIESDIRDAILEIWFADQRALGKEGAGSRRRDGFTGTPSLNTTPVTRSLFGLRK</sequence>
<accession>A0A1J7J8G8</accession>
<dbReference type="AlphaFoldDB" id="A0A1J7J8G8"/>
<dbReference type="GO" id="GO:0005975">
    <property type="term" value="P:carbohydrate metabolic process"/>
    <property type="evidence" value="ECO:0007669"/>
    <property type="project" value="InterPro"/>
</dbReference>
<organism evidence="8 9">
    <name type="scientific">Coniochaeta ligniaria NRRL 30616</name>
    <dbReference type="NCBI Taxonomy" id="1408157"/>
    <lineage>
        <taxon>Eukaryota</taxon>
        <taxon>Fungi</taxon>
        <taxon>Dikarya</taxon>
        <taxon>Ascomycota</taxon>
        <taxon>Pezizomycotina</taxon>
        <taxon>Sordariomycetes</taxon>
        <taxon>Sordariomycetidae</taxon>
        <taxon>Coniochaetales</taxon>
        <taxon>Coniochaetaceae</taxon>
        <taxon>Coniochaeta</taxon>
    </lineage>
</organism>
<keyword evidence="9" id="KW-1185">Reference proteome</keyword>
<protein>
    <recommendedName>
        <fullName evidence="3">alpha-glucosidase</fullName>
        <ecNumber evidence="3">3.2.1.20</ecNumber>
    </recommendedName>
</protein>
<dbReference type="CDD" id="cd06595">
    <property type="entry name" value="GH31_u1"/>
    <property type="match status" value="1"/>
</dbReference>
<evidence type="ECO:0000256" key="3">
    <source>
        <dbReference type="ARBA" id="ARBA00012741"/>
    </source>
</evidence>
<evidence type="ECO:0000259" key="6">
    <source>
        <dbReference type="Pfam" id="PF01055"/>
    </source>
</evidence>
<dbReference type="InParanoid" id="A0A1J7J8G8"/>
<evidence type="ECO:0000256" key="4">
    <source>
        <dbReference type="RuleBase" id="RU361185"/>
    </source>
</evidence>
<dbReference type="EC" id="3.2.1.20" evidence="3"/>
<evidence type="ECO:0000259" key="7">
    <source>
        <dbReference type="Pfam" id="PF21365"/>
    </source>
</evidence>
<dbReference type="GO" id="GO:0006491">
    <property type="term" value="P:N-glycan processing"/>
    <property type="evidence" value="ECO:0007669"/>
    <property type="project" value="TreeGrafter"/>
</dbReference>
<evidence type="ECO:0000313" key="9">
    <source>
        <dbReference type="Proteomes" id="UP000182658"/>
    </source>
</evidence>
<dbReference type="Pfam" id="PF21365">
    <property type="entry name" value="Glyco_hydro_31_3rd"/>
    <property type="match status" value="1"/>
</dbReference>
<feature type="domain" description="Glycoside hydrolase family 31 TIM barrel" evidence="6">
    <location>
        <begin position="195"/>
        <end position="495"/>
    </location>
</feature>
<dbReference type="OrthoDB" id="1334205at2759"/>
<dbReference type="PANTHER" id="PTHR22762">
    <property type="entry name" value="ALPHA-GLUCOSIDASE"/>
    <property type="match status" value="1"/>
</dbReference>
<dbReference type="Gene3D" id="3.20.20.80">
    <property type="entry name" value="Glycosidases"/>
    <property type="match status" value="1"/>
</dbReference>
<proteinExistence type="inferred from homology"/>
<dbReference type="SUPFAM" id="SSF51011">
    <property type="entry name" value="Glycosyl hydrolase domain"/>
    <property type="match status" value="1"/>
</dbReference>
<dbReference type="Proteomes" id="UP000182658">
    <property type="component" value="Unassembled WGS sequence"/>
</dbReference>
<feature type="region of interest" description="Disordered" evidence="5">
    <location>
        <begin position="774"/>
        <end position="803"/>
    </location>
</feature>
<evidence type="ECO:0000256" key="5">
    <source>
        <dbReference type="SAM" id="MobiDB-lite"/>
    </source>
</evidence>
<reference evidence="8 9" key="1">
    <citation type="submission" date="2016-10" db="EMBL/GenBank/DDBJ databases">
        <title>Draft genome sequence of Coniochaeta ligniaria NRRL30616, a lignocellulolytic fungus for bioabatement of inhibitors in plant biomass hydrolysates.</title>
        <authorList>
            <consortium name="DOE Joint Genome Institute"/>
            <person name="Jimenez D.J."/>
            <person name="Hector R.E."/>
            <person name="Riley R."/>
            <person name="Sun H."/>
            <person name="Grigoriev I.V."/>
            <person name="Van Elsas J.D."/>
            <person name="Nichols N.N."/>
        </authorList>
    </citation>
    <scope>NUCLEOTIDE SEQUENCE [LARGE SCALE GENOMIC DNA]</scope>
    <source>
        <strain evidence="8 9">NRRL 30616</strain>
    </source>
</reference>
<dbReference type="GO" id="GO:0004558">
    <property type="term" value="F:alpha-1,4-glucosidase activity"/>
    <property type="evidence" value="ECO:0007669"/>
    <property type="project" value="UniProtKB-EC"/>
</dbReference>
<name>A0A1J7J8G8_9PEZI</name>
<gene>
    <name evidence="8" type="ORF">CONLIGDRAFT_664269</name>
</gene>
<dbReference type="EMBL" id="KV875105">
    <property type="protein sequence ID" value="OIW23810.1"/>
    <property type="molecule type" value="Genomic_DNA"/>
</dbReference>
<dbReference type="InterPro" id="IPR000322">
    <property type="entry name" value="Glyco_hydro_31_TIM"/>
</dbReference>
<dbReference type="Pfam" id="PF01055">
    <property type="entry name" value="Glyco_hydro_31_2nd"/>
    <property type="match status" value="1"/>
</dbReference>
<dbReference type="SUPFAM" id="SSF51445">
    <property type="entry name" value="(Trans)glycosidases"/>
    <property type="match status" value="1"/>
</dbReference>
<evidence type="ECO:0000256" key="2">
    <source>
        <dbReference type="ARBA" id="ARBA00007806"/>
    </source>
</evidence>
<dbReference type="InterPro" id="IPR017853">
    <property type="entry name" value="GH"/>
</dbReference>
<comment type="catalytic activity">
    <reaction evidence="1">
        <text>Hydrolysis of terminal, non-reducing (1-&gt;4)-linked alpha-D-glucose residues with release of alpha-D-glucose.</text>
        <dbReference type="EC" id="3.2.1.20"/>
    </reaction>
</comment>
<keyword evidence="4" id="KW-0378">Hydrolase</keyword>
<keyword evidence="4" id="KW-0326">Glycosidase</keyword>
<feature type="domain" description="Glycosyl hydrolase family 31 C-terminal" evidence="7">
    <location>
        <begin position="504"/>
        <end position="587"/>
    </location>
</feature>